<name>A0ABT0P5P1_9ACTN</name>
<feature type="region of interest" description="Disordered" evidence="1">
    <location>
        <begin position="1"/>
        <end position="28"/>
    </location>
</feature>
<feature type="non-terminal residue" evidence="3">
    <location>
        <position position="229"/>
    </location>
</feature>
<dbReference type="EMBL" id="JAMCCK010000123">
    <property type="protein sequence ID" value="MCL3999063.1"/>
    <property type="molecule type" value="Genomic_DNA"/>
</dbReference>
<accession>A0ABT0P5P1</accession>
<evidence type="ECO:0000313" key="3">
    <source>
        <dbReference type="EMBL" id="MCL3999063.1"/>
    </source>
</evidence>
<dbReference type="Pfam" id="PF06527">
    <property type="entry name" value="TniQ"/>
    <property type="match status" value="1"/>
</dbReference>
<keyword evidence="4" id="KW-1185">Reference proteome</keyword>
<dbReference type="RefSeq" id="WP_249493594.1">
    <property type="nucleotide sequence ID" value="NZ_JAMCCK010000123.1"/>
</dbReference>
<organism evidence="3 4">
    <name type="scientific">Streptomyces lavenduligriseus</name>
    <dbReference type="NCBI Taxonomy" id="67315"/>
    <lineage>
        <taxon>Bacteria</taxon>
        <taxon>Bacillati</taxon>
        <taxon>Actinomycetota</taxon>
        <taxon>Actinomycetes</taxon>
        <taxon>Kitasatosporales</taxon>
        <taxon>Streptomycetaceae</taxon>
        <taxon>Streptomyces</taxon>
    </lineage>
</organism>
<evidence type="ECO:0000313" key="4">
    <source>
        <dbReference type="Proteomes" id="UP001202052"/>
    </source>
</evidence>
<feature type="domain" description="TniQ" evidence="2">
    <location>
        <begin position="51"/>
        <end position="150"/>
    </location>
</feature>
<protein>
    <submittedName>
        <fullName evidence="3">TniQ family protein</fullName>
    </submittedName>
</protein>
<feature type="compositionally biased region" description="Basic and acidic residues" evidence="1">
    <location>
        <begin position="7"/>
        <end position="18"/>
    </location>
</feature>
<dbReference type="Proteomes" id="UP001202052">
    <property type="component" value="Unassembled WGS sequence"/>
</dbReference>
<dbReference type="InterPro" id="IPR009492">
    <property type="entry name" value="TniQ"/>
</dbReference>
<evidence type="ECO:0000256" key="1">
    <source>
        <dbReference type="SAM" id="MobiDB-lite"/>
    </source>
</evidence>
<proteinExistence type="predicted"/>
<reference evidence="3 4" key="1">
    <citation type="submission" date="2022-05" db="EMBL/GenBank/DDBJ databases">
        <title>Genome Resource of Streptomyces lavenduligriseus GA1-1, a Strain with Broad-Spectrum Antifungal Activity against Phytopathogenic Fungi.</title>
        <authorList>
            <person name="Qi D."/>
        </authorList>
    </citation>
    <scope>NUCLEOTIDE SEQUENCE [LARGE SCALE GENOMIC DNA]</scope>
    <source>
        <strain evidence="3 4">GA1-1</strain>
    </source>
</reference>
<feature type="region of interest" description="Disordered" evidence="1">
    <location>
        <begin position="37"/>
        <end position="56"/>
    </location>
</feature>
<evidence type="ECO:0000259" key="2">
    <source>
        <dbReference type="Pfam" id="PF06527"/>
    </source>
</evidence>
<sequence>MTNRRSRQFDRDVRDYQRTHPGTTLPEAREAVAARAAARPQSGLPARIPGAPLPRPGETLDGYTKRVAAAAGVHRHRAMELLGLAPGSSASRRLAELTRGRLPDHAVRALVAATGMTPAQARALTTSPVPAADAAAGLERLARQALQEKLVQRGGEGKTRTDARTLARLLAEAGARRPLLFDTDPPRSLDGWAEPAFHPVLVDLPWPAEGPTPPADPDLVDEILKELGI</sequence>
<comment type="caution">
    <text evidence="3">The sequence shown here is derived from an EMBL/GenBank/DDBJ whole genome shotgun (WGS) entry which is preliminary data.</text>
</comment>
<gene>
    <name evidence="3" type="ORF">M4438_37200</name>
</gene>